<feature type="chain" id="PRO_5035237463" description="Peptidase S1 domain-containing protein" evidence="5">
    <location>
        <begin position="17"/>
        <end position="300"/>
    </location>
</feature>
<keyword evidence="8" id="KW-1185">Reference proteome</keyword>
<name>A0A8J2NUS3_9HEXA</name>
<evidence type="ECO:0000313" key="8">
    <source>
        <dbReference type="Proteomes" id="UP000708208"/>
    </source>
</evidence>
<evidence type="ECO:0000256" key="5">
    <source>
        <dbReference type="SAM" id="SignalP"/>
    </source>
</evidence>
<evidence type="ECO:0000313" key="7">
    <source>
        <dbReference type="EMBL" id="CAG7719237.1"/>
    </source>
</evidence>
<feature type="signal peptide" evidence="5">
    <location>
        <begin position="1"/>
        <end position="16"/>
    </location>
</feature>
<evidence type="ECO:0000256" key="3">
    <source>
        <dbReference type="ARBA" id="ARBA00022825"/>
    </source>
</evidence>
<evidence type="ECO:0000256" key="1">
    <source>
        <dbReference type="ARBA" id="ARBA00022670"/>
    </source>
</evidence>
<comment type="caution">
    <text evidence="7">The sequence shown here is derived from an EMBL/GenBank/DDBJ whole genome shotgun (WGS) entry which is preliminary data.</text>
</comment>
<dbReference type="SMART" id="SM00020">
    <property type="entry name" value="Tryp_SPc"/>
    <property type="match status" value="1"/>
</dbReference>
<dbReference type="Pfam" id="PF00089">
    <property type="entry name" value="Trypsin"/>
    <property type="match status" value="1"/>
</dbReference>
<dbReference type="InterPro" id="IPR050430">
    <property type="entry name" value="Peptidase_S1"/>
</dbReference>
<proteinExistence type="predicted"/>
<dbReference type="PANTHER" id="PTHR24276:SF96">
    <property type="entry name" value="PEPTIDASE S1 DOMAIN-CONTAINING PROTEIN"/>
    <property type="match status" value="1"/>
</dbReference>
<dbReference type="AlphaFoldDB" id="A0A8J2NUS3"/>
<evidence type="ECO:0000256" key="4">
    <source>
        <dbReference type="ARBA" id="ARBA00023157"/>
    </source>
</evidence>
<organism evidence="7 8">
    <name type="scientific">Allacma fusca</name>
    <dbReference type="NCBI Taxonomy" id="39272"/>
    <lineage>
        <taxon>Eukaryota</taxon>
        <taxon>Metazoa</taxon>
        <taxon>Ecdysozoa</taxon>
        <taxon>Arthropoda</taxon>
        <taxon>Hexapoda</taxon>
        <taxon>Collembola</taxon>
        <taxon>Symphypleona</taxon>
        <taxon>Sminthuridae</taxon>
        <taxon>Allacma</taxon>
    </lineage>
</organism>
<dbReference type="Proteomes" id="UP000708208">
    <property type="component" value="Unassembled WGS sequence"/>
</dbReference>
<reference evidence="7" key="1">
    <citation type="submission" date="2021-06" db="EMBL/GenBank/DDBJ databases">
        <authorList>
            <person name="Hodson N. C."/>
            <person name="Mongue J. A."/>
            <person name="Jaron S. K."/>
        </authorList>
    </citation>
    <scope>NUCLEOTIDE SEQUENCE</scope>
</reference>
<keyword evidence="4" id="KW-1015">Disulfide bond</keyword>
<dbReference type="OrthoDB" id="5565075at2759"/>
<dbReference type="InterPro" id="IPR001254">
    <property type="entry name" value="Trypsin_dom"/>
</dbReference>
<feature type="domain" description="Peptidase S1" evidence="6">
    <location>
        <begin position="45"/>
        <end position="295"/>
    </location>
</feature>
<dbReference type="CDD" id="cd00190">
    <property type="entry name" value="Tryp_SPc"/>
    <property type="match status" value="1"/>
</dbReference>
<keyword evidence="5" id="KW-0732">Signal</keyword>
<protein>
    <recommendedName>
        <fullName evidence="6">Peptidase S1 domain-containing protein</fullName>
    </recommendedName>
</protein>
<dbReference type="PANTHER" id="PTHR24276">
    <property type="entry name" value="POLYSERASE-RELATED"/>
    <property type="match status" value="1"/>
</dbReference>
<evidence type="ECO:0000256" key="2">
    <source>
        <dbReference type="ARBA" id="ARBA00022801"/>
    </source>
</evidence>
<evidence type="ECO:0000259" key="6">
    <source>
        <dbReference type="PROSITE" id="PS50240"/>
    </source>
</evidence>
<dbReference type="GO" id="GO:0006508">
    <property type="term" value="P:proteolysis"/>
    <property type="evidence" value="ECO:0007669"/>
    <property type="project" value="UniProtKB-KW"/>
</dbReference>
<keyword evidence="2" id="KW-0378">Hydrolase</keyword>
<keyword evidence="1" id="KW-0645">Protease</keyword>
<accession>A0A8J2NUS3</accession>
<dbReference type="GO" id="GO:0004252">
    <property type="term" value="F:serine-type endopeptidase activity"/>
    <property type="evidence" value="ECO:0007669"/>
    <property type="project" value="InterPro"/>
</dbReference>
<gene>
    <name evidence="7" type="ORF">AFUS01_LOCUS8572</name>
</gene>
<sequence length="300" mass="33097">MKSIVYFLPFLSVAWATPVQQLVPSFVSDLQSIAVDKSSVPEEKIWNGAKSDPIPFIVSLQWPVSWGWDHFCGGTLIAPNRILTAYHCFDPEKNTDTRFRAVLGTTINQEPGQQVEFQLEHIKRDEFMLGAGLGESGTVYYANDNIVIQLPSSVNVDNETVSTVCLAGGNVSADKYYAVGWGRHNCKEGSSYLRYAEAQVLDDQTCKKVWREKSIFDDITLYKQTCSSFKQADGSDTPIYSGDSGGPLVAVVNGKPVQIGLASFVAEIDKCINLNVPPIFSKVSDHQAFIKKHAPEAEFC</sequence>
<dbReference type="PROSITE" id="PS50240">
    <property type="entry name" value="TRYPSIN_DOM"/>
    <property type="match status" value="1"/>
</dbReference>
<dbReference type="EMBL" id="CAJVCH010059778">
    <property type="protein sequence ID" value="CAG7719237.1"/>
    <property type="molecule type" value="Genomic_DNA"/>
</dbReference>
<keyword evidence="3" id="KW-0720">Serine protease</keyword>